<protein>
    <submittedName>
        <fullName evidence="2">Uncharacterized protein</fullName>
    </submittedName>
</protein>
<dbReference type="RefSeq" id="WP_112665748.1">
    <property type="nucleotide sequence ID" value="NZ_QKVO01000014.1"/>
</dbReference>
<name>A0A328PPC4_9MOLU</name>
<sequence>MTKKLKYTLFGTGFLGANAIVFLALRNTLQSFDPLKGFWAIWSSGRETHSNDYKLKLEAKENSSQLDLKGGLNGLKGVTLDIDRGKGGLDSISPFLNDSADQNYAGSIKNIFDEMLKEIQTKKIEKKMDSKYEELAKKYLEEGGKDRHTMLVHFQKAESSIKKWLENKSKPDHKAPAKSLSPEERISLQKFYELHYELSGKGKGFSNELQEVSGVTGGGGSSPATNDSVTNLQNVKKSLRVIGWDRSKIKVQPTVSTKFFSSGAWGPWSNNPYKTFYGSEEEFKKHLSAMNSSSLQISKLEQSISRERGMWGSIPRANAHFQAQERQAKELKANQSSEIEYHIGSKLLEFMSR</sequence>
<evidence type="ECO:0000313" key="3">
    <source>
        <dbReference type="Proteomes" id="UP000249762"/>
    </source>
</evidence>
<evidence type="ECO:0000313" key="2">
    <source>
        <dbReference type="EMBL" id="RAO94868.1"/>
    </source>
</evidence>
<keyword evidence="1" id="KW-0812">Transmembrane</keyword>
<keyword evidence="1" id="KW-1133">Transmembrane helix</keyword>
<evidence type="ECO:0000256" key="1">
    <source>
        <dbReference type="SAM" id="Phobius"/>
    </source>
</evidence>
<dbReference type="Proteomes" id="UP000249762">
    <property type="component" value="Unassembled WGS sequence"/>
</dbReference>
<keyword evidence="3" id="KW-1185">Reference proteome</keyword>
<proteinExistence type="predicted"/>
<feature type="transmembrane region" description="Helical" evidence="1">
    <location>
        <begin position="7"/>
        <end position="25"/>
    </location>
</feature>
<reference evidence="3" key="1">
    <citation type="submission" date="2018-06" db="EMBL/GenBank/DDBJ databases">
        <authorList>
            <person name="Martinez Ocampo F."/>
            <person name="Quiroz Castaneda R.E."/>
            <person name="Rojas Lopez X."/>
        </authorList>
    </citation>
    <scope>NUCLEOTIDE SEQUENCE [LARGE SCALE GENOMIC DNA]</scope>
    <source>
        <strain evidence="3">INIFAP02</strain>
    </source>
</reference>
<dbReference type="EMBL" id="QKVO01000014">
    <property type="protein sequence ID" value="RAO94868.1"/>
    <property type="molecule type" value="Genomic_DNA"/>
</dbReference>
<accession>A0A328PPC4</accession>
<gene>
    <name evidence="2" type="ORF">DNK47_02780</name>
</gene>
<dbReference type="OrthoDB" id="402250at2"/>
<keyword evidence="1" id="KW-0472">Membrane</keyword>
<dbReference type="AlphaFoldDB" id="A0A328PPC4"/>
<organism evidence="2 3">
    <name type="scientific">Mycoplasma wenyonii</name>
    <dbReference type="NCBI Taxonomy" id="65123"/>
    <lineage>
        <taxon>Bacteria</taxon>
        <taxon>Bacillati</taxon>
        <taxon>Mycoplasmatota</taxon>
        <taxon>Mollicutes</taxon>
        <taxon>Mycoplasmataceae</taxon>
        <taxon>Mycoplasma</taxon>
    </lineage>
</organism>
<comment type="caution">
    <text evidence="2">The sequence shown here is derived from an EMBL/GenBank/DDBJ whole genome shotgun (WGS) entry which is preliminary data.</text>
</comment>